<dbReference type="RefSeq" id="WP_092645458.1">
    <property type="nucleotide sequence ID" value="NZ_FNPX01000007.1"/>
</dbReference>
<name>A0A1H3QZ98_9RHOB</name>
<keyword evidence="3" id="KW-1185">Reference proteome</keyword>
<dbReference type="CDD" id="cd04301">
    <property type="entry name" value="NAT_SF"/>
    <property type="match status" value="1"/>
</dbReference>
<dbReference type="Proteomes" id="UP000198914">
    <property type="component" value="Unassembled WGS sequence"/>
</dbReference>
<reference evidence="3" key="1">
    <citation type="submission" date="2016-10" db="EMBL/GenBank/DDBJ databases">
        <authorList>
            <person name="Varghese N."/>
            <person name="Submissions S."/>
        </authorList>
    </citation>
    <scope>NUCLEOTIDE SEQUENCE [LARGE SCALE GENOMIC DNA]</scope>
    <source>
        <strain evidence="3">DSM 100420</strain>
    </source>
</reference>
<protein>
    <submittedName>
        <fullName evidence="2">Acetyltransferase (GNAT) domain-containing protein</fullName>
    </submittedName>
</protein>
<gene>
    <name evidence="2" type="ORF">SAMN05444004_10782</name>
</gene>
<dbReference type="GO" id="GO:0016747">
    <property type="term" value="F:acyltransferase activity, transferring groups other than amino-acyl groups"/>
    <property type="evidence" value="ECO:0007669"/>
    <property type="project" value="InterPro"/>
</dbReference>
<dbReference type="EMBL" id="FNPX01000007">
    <property type="protein sequence ID" value="SDZ18680.1"/>
    <property type="molecule type" value="Genomic_DNA"/>
</dbReference>
<evidence type="ECO:0000259" key="1">
    <source>
        <dbReference type="PROSITE" id="PS51186"/>
    </source>
</evidence>
<dbReference type="OrthoDB" id="7365268at2"/>
<dbReference type="InterPro" id="IPR000182">
    <property type="entry name" value="GNAT_dom"/>
</dbReference>
<proteinExistence type="predicted"/>
<accession>A0A1H3QZ98</accession>
<sequence>MIRLNETHLPVVTALLNTCAERAMFPLANLDEHGLGGDHPHALRLWADAPDPSNVLAVTNGGMALPVLPDPAAIPHAATILGDKPLIGFAGPTDMVRPLIDALDLNDAPTTLNTDEPHFLMDLADLTCPDGPGHLVPVSADRDRAQAWRQAYLEEVGHGTASLDAVTAEVDGWIAADSHRLLLIDDAPVALTGFNAALPDIVQVGGVYTPPDARGRGVARRAVGLHLAQAHADGVKSATMFAASKAAVAAYLALGFQQIGHFTWVFFDGKVRP</sequence>
<evidence type="ECO:0000313" key="2">
    <source>
        <dbReference type="EMBL" id="SDZ18680.1"/>
    </source>
</evidence>
<keyword evidence="2" id="KW-0808">Transferase</keyword>
<dbReference type="SUPFAM" id="SSF55729">
    <property type="entry name" value="Acyl-CoA N-acyltransferases (Nat)"/>
    <property type="match status" value="1"/>
</dbReference>
<dbReference type="Gene3D" id="3.40.630.30">
    <property type="match status" value="1"/>
</dbReference>
<feature type="domain" description="N-acetyltransferase" evidence="1">
    <location>
        <begin position="133"/>
        <end position="273"/>
    </location>
</feature>
<dbReference type="STRING" id="1244108.SAMN05444004_10782"/>
<dbReference type="PROSITE" id="PS51186">
    <property type="entry name" value="GNAT"/>
    <property type="match status" value="1"/>
</dbReference>
<dbReference type="AlphaFoldDB" id="A0A1H3QZ98"/>
<dbReference type="InterPro" id="IPR016181">
    <property type="entry name" value="Acyl_CoA_acyltransferase"/>
</dbReference>
<organism evidence="2 3">
    <name type="scientific">Jannaschia faecimaris</name>
    <dbReference type="NCBI Taxonomy" id="1244108"/>
    <lineage>
        <taxon>Bacteria</taxon>
        <taxon>Pseudomonadati</taxon>
        <taxon>Pseudomonadota</taxon>
        <taxon>Alphaproteobacteria</taxon>
        <taxon>Rhodobacterales</taxon>
        <taxon>Roseobacteraceae</taxon>
        <taxon>Jannaschia</taxon>
    </lineage>
</organism>
<evidence type="ECO:0000313" key="3">
    <source>
        <dbReference type="Proteomes" id="UP000198914"/>
    </source>
</evidence>
<dbReference type="Pfam" id="PF00583">
    <property type="entry name" value="Acetyltransf_1"/>
    <property type="match status" value="1"/>
</dbReference>